<dbReference type="RefSeq" id="WP_161869150.1">
    <property type="nucleotide sequence ID" value="NZ_MAEI02000001.1"/>
</dbReference>
<reference evidence="1 2" key="2">
    <citation type="submission" date="2024-02" db="EMBL/GenBank/DDBJ databases">
        <title>The Genome Sequence of Enterococcus diestrammenae JM9A.</title>
        <authorList>
            <person name="Earl A."/>
            <person name="Manson A."/>
            <person name="Gilmore M."/>
            <person name="Sanders J."/>
            <person name="Shea T."/>
            <person name="Howe W."/>
            <person name="Livny J."/>
            <person name="Cuomo C."/>
            <person name="Neafsey D."/>
            <person name="Birren B."/>
        </authorList>
    </citation>
    <scope>NUCLEOTIDE SEQUENCE [LARGE SCALE GENOMIC DNA]</scope>
    <source>
        <strain evidence="1 2">JM9A</strain>
    </source>
</reference>
<evidence type="ECO:0000313" key="2">
    <source>
        <dbReference type="Proteomes" id="UP001429357"/>
    </source>
</evidence>
<gene>
    <name evidence="1" type="ORF">BAU18_002041</name>
</gene>
<keyword evidence="2" id="KW-1185">Reference proteome</keyword>
<evidence type="ECO:0000313" key="1">
    <source>
        <dbReference type="EMBL" id="MEO1782447.1"/>
    </source>
</evidence>
<reference evidence="2" key="1">
    <citation type="submission" date="2016-06" db="EMBL/GenBank/DDBJ databases">
        <title>Four novel species of enterococci isolated from chicken manure.</title>
        <authorList>
            <person name="Van Tyne D."/>
        </authorList>
    </citation>
    <scope>NUCLEOTIDE SEQUENCE [LARGE SCALE GENOMIC DNA]</scope>
    <source>
        <strain evidence="2">JM9A</strain>
    </source>
</reference>
<dbReference type="EMBL" id="MAEI02000001">
    <property type="protein sequence ID" value="MEO1782447.1"/>
    <property type="molecule type" value="Genomic_DNA"/>
</dbReference>
<dbReference type="Proteomes" id="UP001429357">
    <property type="component" value="Unassembled WGS sequence"/>
</dbReference>
<proteinExistence type="predicted"/>
<name>A0ABV0F5W3_9ENTE</name>
<sequence>MNKEDLNQLPKAVTDTFKQPFVFLIFPELVQHFPARNWSQKQLMTKLHEILGETVYFDHWQGYLIAKNADEALIVLIPGYETLTDD</sequence>
<organism evidence="1 2">
    <name type="scientific">Enterococcus diestrammenae</name>
    <dbReference type="NCBI Taxonomy" id="1155073"/>
    <lineage>
        <taxon>Bacteria</taxon>
        <taxon>Bacillati</taxon>
        <taxon>Bacillota</taxon>
        <taxon>Bacilli</taxon>
        <taxon>Lactobacillales</taxon>
        <taxon>Enterococcaceae</taxon>
        <taxon>Enterococcus</taxon>
    </lineage>
</organism>
<accession>A0ABV0F5W3</accession>
<protein>
    <submittedName>
        <fullName evidence="1">Uncharacterized protein</fullName>
    </submittedName>
</protein>
<comment type="caution">
    <text evidence="1">The sequence shown here is derived from an EMBL/GenBank/DDBJ whole genome shotgun (WGS) entry which is preliminary data.</text>
</comment>